<dbReference type="AlphaFoldDB" id="A0A4R0S1C0"/>
<dbReference type="InterPro" id="IPR051617">
    <property type="entry name" value="UNC-93-like_regulator"/>
</dbReference>
<dbReference type="GO" id="GO:0016020">
    <property type="term" value="C:membrane"/>
    <property type="evidence" value="ECO:0007669"/>
    <property type="project" value="UniProtKB-SubCell"/>
</dbReference>
<evidence type="ECO:0000313" key="7">
    <source>
        <dbReference type="Proteomes" id="UP000292702"/>
    </source>
</evidence>
<dbReference type="Pfam" id="PF05978">
    <property type="entry name" value="UNC-93"/>
    <property type="match status" value="1"/>
</dbReference>
<dbReference type="EMBL" id="RWJN01000011">
    <property type="protein sequence ID" value="TCD71018.1"/>
    <property type="molecule type" value="Genomic_DNA"/>
</dbReference>
<dbReference type="SUPFAM" id="SSF103473">
    <property type="entry name" value="MFS general substrate transporter"/>
    <property type="match status" value="1"/>
</dbReference>
<evidence type="ECO:0000313" key="6">
    <source>
        <dbReference type="EMBL" id="TCD71018.1"/>
    </source>
</evidence>
<feature type="transmembrane region" description="Helical" evidence="5">
    <location>
        <begin position="103"/>
        <end position="122"/>
    </location>
</feature>
<sequence length="475" mass="51769">MVEWKLPLWYTSPWCQVVLVGLTCFGTPGMFSAISNLGAGGTQDVVLSDIANGVLYGMFAITGLVSGGINNVLGPRITLFIGTLGYALYVGSLWCFQTQSTRWFMILAGALLGITAALLWSAQGSIMMSYPLEKDKGKSFAVFWAIFQSGVLIGSIIALAINIRHGELTAVTTSTYIAFLIIIFLGVASSFLVLPPNRVVRSDGSRVTIEATSAIHKEAIGIVRLLKDWRMLALTPMFFASNYFYAYQNALNAGLFDGPTRALNGTLSGAGSIIGALMVGFVVLDNSWFKRRTRGYVALGVVATMTIIVWAVGLSWQVTFDRADAKARLNTGDLINYKQAQYRGKGALYFFFYFTNACYQALAYWIMSSLTNDPFTLARFAGFYKALQSAGAAGSFGMDAVATPYLNEHLASWIMMLVCYPLAFLVIRTIAESNYDEEHVVFVDEAKHAHVEGLTSLEKTCTQAETPPSLSQPLS</sequence>
<dbReference type="PANTHER" id="PTHR23294:SF17">
    <property type="entry name" value="DUF895 DOMAIN MEMBRANE PROTEIN"/>
    <property type="match status" value="1"/>
</dbReference>
<evidence type="ECO:0000256" key="2">
    <source>
        <dbReference type="ARBA" id="ARBA00022692"/>
    </source>
</evidence>
<feature type="transmembrane region" description="Helical" evidence="5">
    <location>
        <begin position="175"/>
        <end position="194"/>
    </location>
</feature>
<reference evidence="6 7" key="1">
    <citation type="submission" date="2018-11" db="EMBL/GenBank/DDBJ databases">
        <title>Genome assembly of Steccherinum ochraceum LE-BIN_3174, the white-rot fungus of the Steccherinaceae family (The Residual Polyporoid clade, Polyporales, Basidiomycota).</title>
        <authorList>
            <person name="Fedorova T.V."/>
            <person name="Glazunova O.A."/>
            <person name="Landesman E.O."/>
            <person name="Moiseenko K.V."/>
            <person name="Psurtseva N.V."/>
            <person name="Savinova O.S."/>
            <person name="Shakhova N.V."/>
            <person name="Tyazhelova T.V."/>
            <person name="Vasina D.V."/>
        </authorList>
    </citation>
    <scope>NUCLEOTIDE SEQUENCE [LARGE SCALE GENOMIC DNA]</scope>
    <source>
        <strain evidence="6 7">LE-BIN_3174</strain>
    </source>
</reference>
<feature type="transmembrane region" description="Helical" evidence="5">
    <location>
        <begin position="46"/>
        <end position="65"/>
    </location>
</feature>
<feature type="transmembrane region" description="Helical" evidence="5">
    <location>
        <begin position="347"/>
        <end position="367"/>
    </location>
</feature>
<dbReference type="OrthoDB" id="196103at2759"/>
<feature type="transmembrane region" description="Helical" evidence="5">
    <location>
        <begin position="231"/>
        <end position="250"/>
    </location>
</feature>
<feature type="transmembrane region" description="Helical" evidence="5">
    <location>
        <begin position="410"/>
        <end position="427"/>
    </location>
</feature>
<evidence type="ECO:0008006" key="8">
    <source>
        <dbReference type="Google" id="ProtNLM"/>
    </source>
</evidence>
<keyword evidence="7" id="KW-1185">Reference proteome</keyword>
<keyword evidence="4 5" id="KW-0472">Membrane</keyword>
<feature type="transmembrane region" description="Helical" evidence="5">
    <location>
        <begin position="262"/>
        <end position="284"/>
    </location>
</feature>
<keyword evidence="2 5" id="KW-0812">Transmembrane</keyword>
<name>A0A4R0S1C0_9APHY</name>
<feature type="transmembrane region" description="Helical" evidence="5">
    <location>
        <begin position="14"/>
        <end position="34"/>
    </location>
</feature>
<protein>
    <recommendedName>
        <fullName evidence="8">DUF895 domain membrane protein</fullName>
    </recommendedName>
</protein>
<dbReference type="Gene3D" id="1.20.1250.20">
    <property type="entry name" value="MFS general substrate transporter like domains"/>
    <property type="match status" value="1"/>
</dbReference>
<comment type="subcellular location">
    <subcellularLocation>
        <location evidence="1">Membrane</location>
        <topology evidence="1">Multi-pass membrane protein</topology>
    </subcellularLocation>
</comment>
<accession>A0A4R0S1C0</accession>
<dbReference type="InterPro" id="IPR036259">
    <property type="entry name" value="MFS_trans_sf"/>
</dbReference>
<dbReference type="Proteomes" id="UP000292702">
    <property type="component" value="Unassembled WGS sequence"/>
</dbReference>
<dbReference type="InterPro" id="IPR010291">
    <property type="entry name" value="Ion_channel_UNC-93"/>
</dbReference>
<feature type="transmembrane region" description="Helical" evidence="5">
    <location>
        <begin position="296"/>
        <end position="316"/>
    </location>
</feature>
<feature type="transmembrane region" description="Helical" evidence="5">
    <location>
        <begin position="142"/>
        <end position="163"/>
    </location>
</feature>
<dbReference type="PANTHER" id="PTHR23294">
    <property type="entry name" value="ET TRANSLATION PRODUCT-RELATED"/>
    <property type="match status" value="1"/>
</dbReference>
<gene>
    <name evidence="6" type="ORF">EIP91_000516</name>
</gene>
<feature type="transmembrane region" description="Helical" evidence="5">
    <location>
        <begin position="77"/>
        <end position="96"/>
    </location>
</feature>
<evidence type="ECO:0000256" key="4">
    <source>
        <dbReference type="ARBA" id="ARBA00023136"/>
    </source>
</evidence>
<comment type="caution">
    <text evidence="6">The sequence shown here is derived from an EMBL/GenBank/DDBJ whole genome shotgun (WGS) entry which is preliminary data.</text>
</comment>
<proteinExistence type="predicted"/>
<keyword evidence="3 5" id="KW-1133">Transmembrane helix</keyword>
<organism evidence="6 7">
    <name type="scientific">Steccherinum ochraceum</name>
    <dbReference type="NCBI Taxonomy" id="92696"/>
    <lineage>
        <taxon>Eukaryota</taxon>
        <taxon>Fungi</taxon>
        <taxon>Dikarya</taxon>
        <taxon>Basidiomycota</taxon>
        <taxon>Agaricomycotina</taxon>
        <taxon>Agaricomycetes</taxon>
        <taxon>Polyporales</taxon>
        <taxon>Steccherinaceae</taxon>
        <taxon>Steccherinum</taxon>
    </lineage>
</organism>
<evidence type="ECO:0000256" key="5">
    <source>
        <dbReference type="SAM" id="Phobius"/>
    </source>
</evidence>
<evidence type="ECO:0000256" key="1">
    <source>
        <dbReference type="ARBA" id="ARBA00004141"/>
    </source>
</evidence>
<evidence type="ECO:0000256" key="3">
    <source>
        <dbReference type="ARBA" id="ARBA00022989"/>
    </source>
</evidence>